<proteinExistence type="predicted"/>
<reference evidence="3" key="1">
    <citation type="journal article" date="2021" name="Microbiol. Resour. Announc.">
        <title>LGAAP: Leishmaniinae Genome Assembly and Annotation Pipeline.</title>
        <authorList>
            <person name="Almutairi H."/>
            <person name="Urbaniak M.D."/>
            <person name="Bates M.D."/>
            <person name="Jariyapan N."/>
            <person name="Kwakye-Nuako G."/>
            <person name="Thomaz-Soccol V."/>
            <person name="Al-Salem W.S."/>
            <person name="Dillon R.J."/>
            <person name="Bates P.A."/>
            <person name="Gatherer D."/>
        </authorList>
    </citation>
    <scope>NUCLEOTIDE SEQUENCE [LARGE SCALE GENOMIC DNA]</scope>
</reference>
<name>A0A836HYX7_9TRYP</name>
<reference evidence="3" key="2">
    <citation type="journal article" date="2021" name="Sci. Data">
        <title>Chromosome-scale genome sequencing, assembly and annotation of six genomes from subfamily Leishmaniinae.</title>
        <authorList>
            <person name="Almutairi H."/>
            <person name="Urbaniak M.D."/>
            <person name="Bates M.D."/>
            <person name="Jariyapan N."/>
            <person name="Kwakye-Nuako G."/>
            <person name="Thomaz Soccol V."/>
            <person name="Al-Salem W.S."/>
            <person name="Dillon R.J."/>
            <person name="Bates P.A."/>
            <person name="Gatherer D."/>
        </authorList>
    </citation>
    <scope>NUCLEOTIDE SEQUENCE [LARGE SCALE GENOMIC DNA]</scope>
</reference>
<sequence length="136" mass="15932">MTLHWRGGGGDRHSSSSNIPSCAYSGVAEKMDCRDPYARSESPRVRGPETSAHSRRRARRKSGFNHTPRPPRVRTRLSHHRSSRSSPCWWYRCYVWTDRVCVRGPWRPWQHRAGLSGMRAQCFIFEAHLWLLRWTG</sequence>
<organism evidence="2 3">
    <name type="scientific">Leishmania orientalis</name>
    <dbReference type="NCBI Taxonomy" id="2249476"/>
    <lineage>
        <taxon>Eukaryota</taxon>
        <taxon>Discoba</taxon>
        <taxon>Euglenozoa</taxon>
        <taxon>Kinetoplastea</taxon>
        <taxon>Metakinetoplastina</taxon>
        <taxon>Trypanosomatida</taxon>
        <taxon>Trypanosomatidae</taxon>
        <taxon>Leishmaniinae</taxon>
        <taxon>Leishmania</taxon>
    </lineage>
</organism>
<gene>
    <name evidence="2" type="ORF">LSCM4_06047</name>
</gene>
<keyword evidence="3" id="KW-1185">Reference proteome</keyword>
<dbReference type="KEGG" id="loi:92361907"/>
<feature type="compositionally biased region" description="Basic residues" evidence="1">
    <location>
        <begin position="53"/>
        <end position="78"/>
    </location>
</feature>
<evidence type="ECO:0000313" key="2">
    <source>
        <dbReference type="EMBL" id="KAG5485410.1"/>
    </source>
</evidence>
<dbReference type="EMBL" id="JAFHLR010000011">
    <property type="protein sequence ID" value="KAG5485410.1"/>
    <property type="molecule type" value="Genomic_DNA"/>
</dbReference>
<dbReference type="RefSeq" id="XP_067065147.1">
    <property type="nucleotide sequence ID" value="XM_067207973.1"/>
</dbReference>
<dbReference type="Proteomes" id="UP000674143">
    <property type="component" value="Unassembled WGS sequence"/>
</dbReference>
<feature type="compositionally biased region" description="Basic and acidic residues" evidence="1">
    <location>
        <begin position="36"/>
        <end position="47"/>
    </location>
</feature>
<comment type="caution">
    <text evidence="2">The sequence shown here is derived from an EMBL/GenBank/DDBJ whole genome shotgun (WGS) entry which is preliminary data.</text>
</comment>
<evidence type="ECO:0000256" key="1">
    <source>
        <dbReference type="SAM" id="MobiDB-lite"/>
    </source>
</evidence>
<evidence type="ECO:0000313" key="3">
    <source>
        <dbReference type="Proteomes" id="UP000674143"/>
    </source>
</evidence>
<feature type="region of interest" description="Disordered" evidence="1">
    <location>
        <begin position="36"/>
        <end position="78"/>
    </location>
</feature>
<dbReference type="AlphaFoldDB" id="A0A836HYX7"/>
<feature type="region of interest" description="Disordered" evidence="1">
    <location>
        <begin position="1"/>
        <end position="20"/>
    </location>
</feature>
<accession>A0A836HYX7</accession>
<protein>
    <submittedName>
        <fullName evidence="2">Uncharacterized protein</fullName>
    </submittedName>
</protein>
<dbReference type="GeneID" id="92361907"/>